<dbReference type="InterPro" id="IPR011032">
    <property type="entry name" value="GroES-like_sf"/>
</dbReference>
<evidence type="ECO:0000256" key="3">
    <source>
        <dbReference type="ARBA" id="ARBA00023002"/>
    </source>
</evidence>
<comment type="similarity">
    <text evidence="4">Belongs to the zinc-containing alcohol dehydrogenase family.</text>
</comment>
<evidence type="ECO:0000256" key="4">
    <source>
        <dbReference type="RuleBase" id="RU361277"/>
    </source>
</evidence>
<accession>A0AB39BS74</accession>
<dbReference type="SUPFAM" id="SSF51735">
    <property type="entry name" value="NAD(P)-binding Rossmann-fold domains"/>
    <property type="match status" value="1"/>
</dbReference>
<dbReference type="GO" id="GO:0008270">
    <property type="term" value="F:zinc ion binding"/>
    <property type="evidence" value="ECO:0007669"/>
    <property type="project" value="InterPro"/>
</dbReference>
<feature type="domain" description="Alcohol dehydrogenase-like N-terminal" evidence="6">
    <location>
        <begin position="48"/>
        <end position="176"/>
    </location>
</feature>
<dbReference type="Pfam" id="PF08240">
    <property type="entry name" value="ADH_N"/>
    <property type="match status" value="1"/>
</dbReference>
<dbReference type="SUPFAM" id="SSF50129">
    <property type="entry name" value="GroES-like"/>
    <property type="match status" value="1"/>
</dbReference>
<dbReference type="EMBL" id="CP162551">
    <property type="protein sequence ID" value="XDI36330.1"/>
    <property type="molecule type" value="Genomic_DNA"/>
</dbReference>
<gene>
    <name evidence="7" type="ORF">AB3N04_16740</name>
</gene>
<dbReference type="Gene3D" id="3.90.180.10">
    <property type="entry name" value="Medium-chain alcohol dehydrogenases, catalytic domain"/>
    <property type="match status" value="1"/>
</dbReference>
<sequence length="413" mass="45702">MEALQFDFNIPKYILSKMLGRWLPSTYWNTHISCLKWNDTAEPTLPNEEWVKVKVKYGGICGSDMNLLYLHDSPSTSPYVSFPFTIGHEAVGQISELGSNVTSLEKGQRVVINPVLSCESRNVELCSACERGDQSLCLHKTKGSIEPGLLIGACRNTGGSWSPYLVAHKSQIKILPDEVDDLNGVLVEPFSCALHAVLRNPPKENDKVLIIGAGVIGLSVLAAIRALGIKCSITILVKHLFQGELAKLYEVDHVVQLNHSYVNKTAEVLNAEVLKPVIGEEVIQGGANIVYECVGKKKSIKDSLRFANSGGKVVLLGLAGMIEKVDWTMVWLNELTIKGCFAYSTNEFEGKKMDSLDIAIELMKRGRVDLSPLITHQFPLQEYKRAFHTISNKRKINVMKVVFDHEKQVGGII</sequence>
<dbReference type="PROSITE" id="PS00059">
    <property type="entry name" value="ADH_ZINC"/>
    <property type="match status" value="1"/>
</dbReference>
<reference evidence="7" key="1">
    <citation type="submission" date="2024-07" db="EMBL/GenBank/DDBJ databases">
        <title>Identification and characteristics of an arsenic-resistant bacterial isolate, which belongs to a novel species.</title>
        <authorList>
            <person name="Juszczyk A."/>
            <person name="Kowalczyk A."/>
            <person name="Was K."/>
            <person name="Kosowicz W."/>
            <person name="Budzyn A."/>
            <person name="Latowski D."/>
        </authorList>
    </citation>
    <scope>NUCLEOTIDE SEQUENCE</scope>
    <source>
        <strain evidence="7">As8PL</strain>
    </source>
</reference>
<proteinExistence type="inferred from homology"/>
<dbReference type="Pfam" id="PF00107">
    <property type="entry name" value="ADH_zinc_N"/>
    <property type="match status" value="1"/>
</dbReference>
<evidence type="ECO:0000259" key="5">
    <source>
        <dbReference type="Pfam" id="PF00107"/>
    </source>
</evidence>
<dbReference type="AlphaFoldDB" id="A0AB39BS74"/>
<dbReference type="InterPro" id="IPR050129">
    <property type="entry name" value="Zn_alcohol_dh"/>
</dbReference>
<dbReference type="InterPro" id="IPR002328">
    <property type="entry name" value="ADH_Zn_CS"/>
</dbReference>
<feature type="domain" description="Alcohol dehydrogenase-like C-terminal" evidence="5">
    <location>
        <begin position="216"/>
        <end position="350"/>
    </location>
</feature>
<dbReference type="RefSeq" id="WP_368503788.1">
    <property type="nucleotide sequence ID" value="NZ_CP162551.1"/>
</dbReference>
<keyword evidence="1 4" id="KW-0479">Metal-binding</keyword>
<dbReference type="InterPro" id="IPR013154">
    <property type="entry name" value="ADH-like_N"/>
</dbReference>
<dbReference type="Gene3D" id="3.40.50.720">
    <property type="entry name" value="NAD(P)-binding Rossmann-like Domain"/>
    <property type="match status" value="1"/>
</dbReference>
<evidence type="ECO:0000313" key="7">
    <source>
        <dbReference type="EMBL" id="XDI36330.1"/>
    </source>
</evidence>
<dbReference type="GO" id="GO:0016491">
    <property type="term" value="F:oxidoreductase activity"/>
    <property type="evidence" value="ECO:0007669"/>
    <property type="project" value="UniProtKB-KW"/>
</dbReference>
<keyword evidence="3" id="KW-0560">Oxidoreductase</keyword>
<dbReference type="InterPro" id="IPR036291">
    <property type="entry name" value="NAD(P)-bd_dom_sf"/>
</dbReference>
<protein>
    <submittedName>
        <fullName evidence="7">Zinc-binding dehydrogenase</fullName>
    </submittedName>
</protein>
<dbReference type="PANTHER" id="PTHR43401:SF2">
    <property type="entry name" value="L-THREONINE 3-DEHYDROGENASE"/>
    <property type="match status" value="1"/>
</dbReference>
<name>A0AB39BS74_9BACI</name>
<comment type="cofactor">
    <cofactor evidence="4">
        <name>Zn(2+)</name>
        <dbReference type="ChEBI" id="CHEBI:29105"/>
    </cofactor>
</comment>
<dbReference type="PANTHER" id="PTHR43401">
    <property type="entry name" value="L-THREONINE 3-DEHYDROGENASE"/>
    <property type="match status" value="1"/>
</dbReference>
<keyword evidence="2 4" id="KW-0862">Zinc</keyword>
<dbReference type="InterPro" id="IPR013149">
    <property type="entry name" value="ADH-like_C"/>
</dbReference>
<organism evidence="7">
    <name type="scientific">Alkalihalophilus sp. As8PL</name>
    <dbReference type="NCBI Taxonomy" id="3237103"/>
    <lineage>
        <taxon>Bacteria</taxon>
        <taxon>Bacillati</taxon>
        <taxon>Bacillota</taxon>
        <taxon>Bacilli</taxon>
        <taxon>Bacillales</taxon>
        <taxon>Bacillaceae</taxon>
        <taxon>Alkalihalophilus</taxon>
    </lineage>
</organism>
<evidence type="ECO:0000256" key="1">
    <source>
        <dbReference type="ARBA" id="ARBA00022723"/>
    </source>
</evidence>
<evidence type="ECO:0000259" key="6">
    <source>
        <dbReference type="Pfam" id="PF08240"/>
    </source>
</evidence>
<evidence type="ECO:0000256" key="2">
    <source>
        <dbReference type="ARBA" id="ARBA00022833"/>
    </source>
</evidence>